<evidence type="ECO:0000313" key="3">
    <source>
        <dbReference type="Proteomes" id="UP000076512"/>
    </source>
</evidence>
<reference evidence="2 3" key="1">
    <citation type="submission" date="2016-04" db="EMBL/GenBank/DDBJ databases">
        <authorList>
            <person name="Evans L.H."/>
            <person name="Alamgir A."/>
            <person name="Owens N."/>
            <person name="Weber N.D."/>
            <person name="Virtaneva K."/>
            <person name="Barbian K."/>
            <person name="Babar A."/>
            <person name="Rosenke K."/>
        </authorList>
    </citation>
    <scope>NUCLEOTIDE SEQUENCE [LARGE SCALE GENOMIC DNA]</scope>
    <source>
        <strain evidence="2 3">IFM 0406</strain>
    </source>
</reference>
<dbReference type="AlphaFoldDB" id="A0A164NQM2"/>
<feature type="domain" description="DUF1990" evidence="1">
    <location>
        <begin position="6"/>
        <end position="171"/>
    </location>
</feature>
<dbReference type="EMBL" id="LWGR01000004">
    <property type="protein sequence ID" value="KZM74613.1"/>
    <property type="molecule type" value="Genomic_DNA"/>
</dbReference>
<sequence length="174" mass="19817">MTIALTYGPAGATRPEDPRWHEQVPGFRRFERTAVIGYGTDFWETVADGVLRWDIKRRSGFRVMPCRGATDRVAEGAEYRIAVGWGPATVYEPVRVVQVVDLPDRCGFAYGTLPGHPVSGEEAFIVHREPDGTVRLTLRSLTRPAPTGLWRTVFPILLIAQRFYRRRYLRAMLR</sequence>
<dbReference type="Proteomes" id="UP000076512">
    <property type="component" value="Unassembled WGS sequence"/>
</dbReference>
<dbReference type="Pfam" id="PF09348">
    <property type="entry name" value="DUF1990"/>
    <property type="match status" value="1"/>
</dbReference>
<dbReference type="OrthoDB" id="120660at2"/>
<evidence type="ECO:0000313" key="2">
    <source>
        <dbReference type="EMBL" id="KZM74613.1"/>
    </source>
</evidence>
<proteinExistence type="predicted"/>
<comment type="caution">
    <text evidence="2">The sequence shown here is derived from an EMBL/GenBank/DDBJ whole genome shotgun (WGS) entry which is preliminary data.</text>
</comment>
<name>A0A164NQM2_9NOCA</name>
<evidence type="ECO:0000259" key="1">
    <source>
        <dbReference type="Pfam" id="PF09348"/>
    </source>
</evidence>
<dbReference type="PANTHER" id="PTHR34202">
    <property type="entry name" value="UPF0548 PROTEIN"/>
    <property type="match status" value="1"/>
</dbReference>
<protein>
    <recommendedName>
        <fullName evidence="1">DUF1990 domain-containing protein</fullName>
    </recommendedName>
</protein>
<dbReference type="PIRSF" id="PIRSF010260">
    <property type="entry name" value="UCP010260"/>
    <property type="match status" value="1"/>
</dbReference>
<dbReference type="InterPro" id="IPR018960">
    <property type="entry name" value="DUF1990"/>
</dbReference>
<gene>
    <name evidence="2" type="ORF">AWN90_21255</name>
</gene>
<accession>A0A164NQM2</accession>
<dbReference type="InterPro" id="IPR014457">
    <property type="entry name" value="UCP010260"/>
</dbReference>
<dbReference type="PANTHER" id="PTHR34202:SF1">
    <property type="entry name" value="UPF0548 PROTEIN"/>
    <property type="match status" value="1"/>
</dbReference>
<organism evidence="2 3">
    <name type="scientific">Nocardia terpenica</name>
    <dbReference type="NCBI Taxonomy" id="455432"/>
    <lineage>
        <taxon>Bacteria</taxon>
        <taxon>Bacillati</taxon>
        <taxon>Actinomycetota</taxon>
        <taxon>Actinomycetes</taxon>
        <taxon>Mycobacteriales</taxon>
        <taxon>Nocardiaceae</taxon>
        <taxon>Nocardia</taxon>
    </lineage>
</organism>
<dbReference type="RefSeq" id="WP_067585905.1">
    <property type="nucleotide sequence ID" value="NZ_JABMCZ010000005.1"/>
</dbReference>
<keyword evidence="3" id="KW-1185">Reference proteome</keyword>